<evidence type="ECO:0000256" key="1">
    <source>
        <dbReference type="ARBA" id="ARBA00004604"/>
    </source>
</evidence>
<keyword evidence="4" id="KW-0677">Repeat</keyword>
<dbReference type="Pfam" id="PF00400">
    <property type="entry name" value="WD40"/>
    <property type="match status" value="3"/>
</dbReference>
<name>B6K0Q0_SCHJY</name>
<protein>
    <submittedName>
        <fullName evidence="8">U3 snoRNP protein Utp15</fullName>
    </submittedName>
</protein>
<evidence type="ECO:0000256" key="5">
    <source>
        <dbReference type="ARBA" id="ARBA00023242"/>
    </source>
</evidence>
<evidence type="ECO:0000256" key="6">
    <source>
        <dbReference type="PROSITE-ProRule" id="PRU00221"/>
    </source>
</evidence>
<evidence type="ECO:0000256" key="2">
    <source>
        <dbReference type="ARBA" id="ARBA00022552"/>
    </source>
</evidence>
<dbReference type="Gene3D" id="2.130.10.10">
    <property type="entry name" value="YVTN repeat-like/Quinoprotein amine dehydrogenase"/>
    <property type="match status" value="2"/>
</dbReference>
<dbReference type="VEuPathDB" id="FungiDB:SJAG_02608"/>
<organism evidence="8 10">
    <name type="scientific">Schizosaccharomyces japonicus (strain yFS275 / FY16936)</name>
    <name type="common">Fission yeast</name>
    <dbReference type="NCBI Taxonomy" id="402676"/>
    <lineage>
        <taxon>Eukaryota</taxon>
        <taxon>Fungi</taxon>
        <taxon>Dikarya</taxon>
        <taxon>Ascomycota</taxon>
        <taxon>Taphrinomycotina</taxon>
        <taxon>Schizosaccharomycetes</taxon>
        <taxon>Schizosaccharomycetales</taxon>
        <taxon>Schizosaccharomycetaceae</taxon>
        <taxon>Schizosaccharomyces</taxon>
    </lineage>
</organism>
<reference evidence="8 10" key="1">
    <citation type="journal article" date="2011" name="Science">
        <title>Comparative functional genomics of the fission yeasts.</title>
        <authorList>
            <person name="Rhind N."/>
            <person name="Chen Z."/>
            <person name="Yassour M."/>
            <person name="Thompson D.A."/>
            <person name="Haas B.J."/>
            <person name="Habib N."/>
            <person name="Wapinski I."/>
            <person name="Roy S."/>
            <person name="Lin M.F."/>
            <person name="Heiman D.I."/>
            <person name="Young S.K."/>
            <person name="Furuya K."/>
            <person name="Guo Y."/>
            <person name="Pidoux A."/>
            <person name="Chen H.M."/>
            <person name="Robbertse B."/>
            <person name="Goldberg J.M."/>
            <person name="Aoki K."/>
            <person name="Bayne E.H."/>
            <person name="Berlin A.M."/>
            <person name="Desjardins C.A."/>
            <person name="Dobbs E."/>
            <person name="Dukaj L."/>
            <person name="Fan L."/>
            <person name="FitzGerald M.G."/>
            <person name="French C."/>
            <person name="Gujja S."/>
            <person name="Hansen K."/>
            <person name="Keifenheim D."/>
            <person name="Levin J.Z."/>
            <person name="Mosher R.A."/>
            <person name="Mueller C.A."/>
            <person name="Pfiffner J."/>
            <person name="Priest M."/>
            <person name="Russ C."/>
            <person name="Smialowska A."/>
            <person name="Swoboda P."/>
            <person name="Sykes S.M."/>
            <person name="Vaughn M."/>
            <person name="Vengrova S."/>
            <person name="Yoder R."/>
            <person name="Zeng Q."/>
            <person name="Allshire R."/>
            <person name="Baulcombe D."/>
            <person name="Birren B.W."/>
            <person name="Brown W."/>
            <person name="Ekwall K."/>
            <person name="Kellis M."/>
            <person name="Leatherwood J."/>
            <person name="Levin H."/>
            <person name="Margalit H."/>
            <person name="Martienssen R."/>
            <person name="Nieduszynski C.A."/>
            <person name="Spatafora J.W."/>
            <person name="Friedman N."/>
            <person name="Dalgaard J.Z."/>
            <person name="Baumann P."/>
            <person name="Niki H."/>
            <person name="Regev A."/>
            <person name="Nusbaum C."/>
        </authorList>
    </citation>
    <scope>NUCLEOTIDE SEQUENCE [LARGE SCALE GENOMIC DNA]</scope>
    <source>
        <strain evidence="10">yFS275 / FY16936</strain>
    </source>
</reference>
<dbReference type="EMBL" id="KE651166">
    <property type="protein sequence ID" value="EEB07521.1"/>
    <property type="molecule type" value="Genomic_DNA"/>
</dbReference>
<dbReference type="Pfam" id="PF09384">
    <property type="entry name" value="UTP15_C"/>
    <property type="match status" value="1"/>
</dbReference>
<dbReference type="PROSITE" id="PS50082">
    <property type="entry name" value="WD_REPEATS_2"/>
    <property type="match status" value="3"/>
</dbReference>
<dbReference type="SMART" id="SM00320">
    <property type="entry name" value="WD40"/>
    <property type="match status" value="6"/>
</dbReference>
<dbReference type="AlphaFoldDB" id="B6K0Q0"/>
<proteinExistence type="predicted"/>
<dbReference type="OMA" id="ATYQVVH"/>
<gene>
    <name evidence="9" type="primary">utp15</name>
    <name evidence="8" type="ORF">SJAG_02608</name>
</gene>
<accession>B6K0Q0</accession>
<dbReference type="JaponicusDB" id="SJAG_02608">
    <property type="gene designation" value="utp15"/>
</dbReference>
<dbReference type="GO" id="GO:0045943">
    <property type="term" value="P:positive regulation of transcription by RNA polymerase I"/>
    <property type="evidence" value="ECO:0000318"/>
    <property type="project" value="GO_Central"/>
</dbReference>
<evidence type="ECO:0000313" key="10">
    <source>
        <dbReference type="Proteomes" id="UP000001744"/>
    </source>
</evidence>
<feature type="repeat" description="WD" evidence="6">
    <location>
        <begin position="162"/>
        <end position="202"/>
    </location>
</feature>
<dbReference type="InterPro" id="IPR001680">
    <property type="entry name" value="WD40_rpt"/>
</dbReference>
<evidence type="ECO:0000313" key="8">
    <source>
        <dbReference type="EMBL" id="EEB07521.1"/>
    </source>
</evidence>
<dbReference type="HOGENOM" id="CLU_021102_4_0_1"/>
<dbReference type="CDD" id="cd00200">
    <property type="entry name" value="WD40"/>
    <property type="match status" value="1"/>
</dbReference>
<dbReference type="OrthoDB" id="431715at2759"/>
<dbReference type="GeneID" id="7047718"/>
<dbReference type="RefSeq" id="XP_002173814.1">
    <property type="nucleotide sequence ID" value="XM_002173778.2"/>
</dbReference>
<dbReference type="eggNOG" id="KOG0310">
    <property type="taxonomic scope" value="Eukaryota"/>
</dbReference>
<dbReference type="STRING" id="402676.B6K0Q0"/>
<evidence type="ECO:0000256" key="4">
    <source>
        <dbReference type="ARBA" id="ARBA00022737"/>
    </source>
</evidence>
<dbReference type="PANTHER" id="PTHR19924">
    <property type="entry name" value="UTP15 U3 SMALL NUCLEOLAR RNA-ASSOCIATED PROTEIN 15 FAMILY MEMBER"/>
    <property type="match status" value="1"/>
</dbReference>
<dbReference type="InterPro" id="IPR020472">
    <property type="entry name" value="WD40_PAC1"/>
</dbReference>
<keyword evidence="5" id="KW-0539">Nucleus</keyword>
<dbReference type="PANTHER" id="PTHR19924:SF26">
    <property type="entry name" value="U3 SMALL NUCLEOLAR RNA-ASSOCIATED PROTEIN 15 HOMOLOG"/>
    <property type="match status" value="1"/>
</dbReference>
<dbReference type="Proteomes" id="UP000001744">
    <property type="component" value="Unassembled WGS sequence"/>
</dbReference>
<dbReference type="InterPro" id="IPR036322">
    <property type="entry name" value="WD40_repeat_dom_sf"/>
</dbReference>
<dbReference type="InterPro" id="IPR019775">
    <property type="entry name" value="WD40_repeat_CS"/>
</dbReference>
<keyword evidence="2" id="KW-0698">rRNA processing</keyword>
<dbReference type="GO" id="GO:0006364">
    <property type="term" value="P:rRNA processing"/>
    <property type="evidence" value="ECO:0000318"/>
    <property type="project" value="GO_Central"/>
</dbReference>
<evidence type="ECO:0000259" key="7">
    <source>
        <dbReference type="Pfam" id="PF09384"/>
    </source>
</evidence>
<dbReference type="FunFam" id="2.130.10.10:FF:001192">
    <property type="entry name" value="Protein SLOW WALKER 1"/>
    <property type="match status" value="1"/>
</dbReference>
<dbReference type="PROSITE" id="PS50294">
    <property type="entry name" value="WD_REPEATS_REGION"/>
    <property type="match status" value="3"/>
</dbReference>
<feature type="domain" description="U3 small nucleolar RNA-associated protein 15 C-terminal" evidence="7">
    <location>
        <begin position="353"/>
        <end position="495"/>
    </location>
</feature>
<keyword evidence="3 6" id="KW-0853">WD repeat</keyword>
<feature type="repeat" description="WD" evidence="6">
    <location>
        <begin position="246"/>
        <end position="279"/>
    </location>
</feature>
<dbReference type="GO" id="GO:0005730">
    <property type="term" value="C:nucleolus"/>
    <property type="evidence" value="ECO:0000318"/>
    <property type="project" value="GO_Central"/>
</dbReference>
<dbReference type="PRINTS" id="PR00320">
    <property type="entry name" value="GPROTEINBRPT"/>
</dbReference>
<dbReference type="PROSITE" id="PS00678">
    <property type="entry name" value="WD_REPEATS_1"/>
    <property type="match status" value="1"/>
</dbReference>
<keyword evidence="10" id="KW-1185">Reference proteome</keyword>
<dbReference type="InterPro" id="IPR018983">
    <property type="entry name" value="U3_snoRNA-assocProt_15_C"/>
</dbReference>
<evidence type="ECO:0000256" key="3">
    <source>
        <dbReference type="ARBA" id="ARBA00022574"/>
    </source>
</evidence>
<dbReference type="SUPFAM" id="SSF50978">
    <property type="entry name" value="WD40 repeat-like"/>
    <property type="match status" value="1"/>
</dbReference>
<feature type="repeat" description="WD" evidence="6">
    <location>
        <begin position="119"/>
        <end position="161"/>
    </location>
</feature>
<sequence>MSAPTGRLQPQRFAALPSHLTSENKFWNSFKVPIVAKEYAAVTNINFSQSSPYDFAVTSGTRIQIYGASSRSVKKTIARFKDTVYSGNIRNDGKLIVAGDATGLIQVFDTATRSVLRSLNSHNLPVRVTKFCPYEATSFLSGSDDKTVRVWDLSTGRTTVELTGHEDYVRCASWSSATRLVSGSYDGTVHLWDIRSSNPKVMSWSHGEAVDAVLSMKSGTAVISAGGPSVKVWDLVAGRSIPMKTLINHQKSVTCLTTNADESRLLSGGLDGHVKIYNVADWKVVHGIKYSAPILSLGLSPDNRNLVTGMVNGTLSIRSRRVEKKPSELSQRKLFLGGVGSAFGVQQQKKPTYKGQNDDFYVEEVRRKRLRPYDKALKTFNYADALDMAIQNGSPILIVTMFVELMNIGGLRTALMNRDDLSLTPILNFLRKYMQDPRFVKVLCQVASTIIDIYGVFLGGSVLVEKAILKLKEKVEREAAIAQQASELSGMLQMLIA</sequence>
<dbReference type="InterPro" id="IPR015943">
    <property type="entry name" value="WD40/YVTN_repeat-like_dom_sf"/>
</dbReference>
<evidence type="ECO:0000313" key="9">
    <source>
        <dbReference type="JaponicusDB" id="SJAG_02608"/>
    </source>
</evidence>
<comment type="subcellular location">
    <subcellularLocation>
        <location evidence="1">Nucleus</location>
        <location evidence="1">Nucleolus</location>
    </subcellularLocation>
</comment>